<organism evidence="1 2">
    <name type="scientific">Phormidesmis priestleyi ULC007</name>
    <dbReference type="NCBI Taxonomy" id="1920490"/>
    <lineage>
        <taxon>Bacteria</taxon>
        <taxon>Bacillati</taxon>
        <taxon>Cyanobacteriota</taxon>
        <taxon>Cyanophyceae</taxon>
        <taxon>Leptolyngbyales</taxon>
        <taxon>Leptolyngbyaceae</taxon>
        <taxon>Phormidesmis</taxon>
    </lineage>
</organism>
<accession>A0A2T1CZV0</accession>
<evidence type="ECO:0008006" key="3">
    <source>
        <dbReference type="Google" id="ProtNLM"/>
    </source>
</evidence>
<evidence type="ECO:0000313" key="2">
    <source>
        <dbReference type="Proteomes" id="UP000238634"/>
    </source>
</evidence>
<dbReference type="OrthoDB" id="504645at2"/>
<dbReference type="STRING" id="1920490.GCA_001895925_00006"/>
<evidence type="ECO:0000313" key="1">
    <source>
        <dbReference type="EMBL" id="PSB13758.1"/>
    </source>
</evidence>
<gene>
    <name evidence="1" type="ORF">C7B65_26905</name>
</gene>
<keyword evidence="2" id="KW-1185">Reference proteome</keyword>
<dbReference type="AlphaFoldDB" id="A0A2T1CZV0"/>
<comment type="caution">
    <text evidence="1">The sequence shown here is derived from an EMBL/GenBank/DDBJ whole genome shotgun (WGS) entry which is preliminary data.</text>
</comment>
<reference evidence="1 2" key="2">
    <citation type="submission" date="2018-03" db="EMBL/GenBank/DDBJ databases">
        <title>The ancient ancestry and fast evolution of plastids.</title>
        <authorList>
            <person name="Moore K.R."/>
            <person name="Magnabosco C."/>
            <person name="Momper L."/>
            <person name="Gold D.A."/>
            <person name="Bosak T."/>
            <person name="Fournier G.P."/>
        </authorList>
    </citation>
    <scope>NUCLEOTIDE SEQUENCE [LARGE SCALE GENOMIC DNA]</scope>
    <source>
        <strain evidence="1 2">ULC007</strain>
    </source>
</reference>
<proteinExistence type="predicted"/>
<reference evidence="1 2" key="1">
    <citation type="submission" date="2018-02" db="EMBL/GenBank/DDBJ databases">
        <authorList>
            <person name="Cohen D.B."/>
            <person name="Kent A.D."/>
        </authorList>
    </citation>
    <scope>NUCLEOTIDE SEQUENCE [LARGE SCALE GENOMIC DNA]</scope>
    <source>
        <strain evidence="1 2">ULC007</strain>
    </source>
</reference>
<name>A0A2T1CZV0_9CYAN</name>
<dbReference type="Proteomes" id="UP000238634">
    <property type="component" value="Unassembled WGS sequence"/>
</dbReference>
<sequence length="111" mass="12791">MLDKPYSNPSKTTLIGYFWSGKHKKVVKGINLLTLYYTDAQGVSVPVNYRLNDKREGKTKHDYFREMLFEVMDWGLMPGVITADSWYAVLCFTLSKFPLSQASSLLVFRLL</sequence>
<dbReference type="EMBL" id="PVWG01000121">
    <property type="protein sequence ID" value="PSB13758.1"/>
    <property type="molecule type" value="Genomic_DNA"/>
</dbReference>
<protein>
    <recommendedName>
        <fullName evidence="3">Transposase IS701-like DDE domain-containing protein</fullName>
    </recommendedName>
</protein>